<evidence type="ECO:0000256" key="1">
    <source>
        <dbReference type="ARBA" id="ARBA00024204"/>
    </source>
</evidence>
<dbReference type="PANTHER" id="PTHR31905">
    <property type="entry name" value="COILED-COIL DOMAIN-CONTAINING PROTEIN 58"/>
    <property type="match status" value="1"/>
</dbReference>
<evidence type="ECO:0000313" key="3">
    <source>
        <dbReference type="EMBL" id="KXT13769.1"/>
    </source>
</evidence>
<name>A0A139IGF9_9PEZI</name>
<evidence type="ECO:0008006" key="5">
    <source>
        <dbReference type="Google" id="ProtNLM"/>
    </source>
</evidence>
<reference evidence="3 4" key="1">
    <citation type="submission" date="2015-07" db="EMBL/GenBank/DDBJ databases">
        <title>Comparative genomics of the Sigatoka disease complex on banana suggests a link between parallel evolutionary changes in Pseudocercospora fijiensis and Pseudocercospora eumusae and increased virulence on the banana host.</title>
        <authorList>
            <person name="Chang T.-C."/>
            <person name="Salvucci A."/>
            <person name="Crous P.W."/>
            <person name="Stergiopoulos I."/>
        </authorList>
    </citation>
    <scope>NUCLEOTIDE SEQUENCE [LARGE SCALE GENOMIC DNA]</scope>
    <source>
        <strain evidence="3 4">CBS 116634</strain>
    </source>
</reference>
<dbReference type="InterPro" id="IPR019171">
    <property type="entry name" value="MIX23"/>
</dbReference>
<feature type="compositionally biased region" description="Polar residues" evidence="2">
    <location>
        <begin position="249"/>
        <end position="260"/>
    </location>
</feature>
<feature type="compositionally biased region" description="Polar residues" evidence="2">
    <location>
        <begin position="96"/>
        <end position="108"/>
    </location>
</feature>
<dbReference type="Proteomes" id="UP000073492">
    <property type="component" value="Unassembled WGS sequence"/>
</dbReference>
<accession>A0A139IGF9</accession>
<feature type="region of interest" description="Disordered" evidence="2">
    <location>
        <begin position="237"/>
        <end position="260"/>
    </location>
</feature>
<feature type="region of interest" description="Disordered" evidence="2">
    <location>
        <begin position="39"/>
        <end position="61"/>
    </location>
</feature>
<dbReference type="EMBL" id="LFZO01000105">
    <property type="protein sequence ID" value="KXT13769.1"/>
    <property type="molecule type" value="Genomic_DNA"/>
</dbReference>
<feature type="compositionally biased region" description="Low complexity" evidence="2">
    <location>
        <begin position="46"/>
        <end position="58"/>
    </location>
</feature>
<dbReference type="PANTHER" id="PTHR31905:SF2">
    <property type="entry name" value="PROTEIN MIX23"/>
    <property type="match status" value="1"/>
</dbReference>
<dbReference type="Pfam" id="PF09774">
    <property type="entry name" value="MIX23"/>
    <property type="match status" value="1"/>
</dbReference>
<comment type="similarity">
    <text evidence="1">Belongs to the MIX23 family.</text>
</comment>
<gene>
    <name evidence="3" type="ORF">AC579_6591</name>
</gene>
<organism evidence="3 4">
    <name type="scientific">Pseudocercospora musae</name>
    <dbReference type="NCBI Taxonomy" id="113226"/>
    <lineage>
        <taxon>Eukaryota</taxon>
        <taxon>Fungi</taxon>
        <taxon>Dikarya</taxon>
        <taxon>Ascomycota</taxon>
        <taxon>Pezizomycotina</taxon>
        <taxon>Dothideomycetes</taxon>
        <taxon>Dothideomycetidae</taxon>
        <taxon>Mycosphaerellales</taxon>
        <taxon>Mycosphaerellaceae</taxon>
        <taxon>Pseudocercospora</taxon>
    </lineage>
</organism>
<keyword evidence="4" id="KW-1185">Reference proteome</keyword>
<evidence type="ECO:0000313" key="4">
    <source>
        <dbReference type="Proteomes" id="UP000073492"/>
    </source>
</evidence>
<protein>
    <recommendedName>
        <fullName evidence="5">Caffeine-induced death protein Cid2</fullName>
    </recommendedName>
</protein>
<dbReference type="GO" id="GO:0005758">
    <property type="term" value="C:mitochondrial intermembrane space"/>
    <property type="evidence" value="ECO:0007669"/>
    <property type="project" value="InterPro"/>
</dbReference>
<evidence type="ECO:0000256" key="2">
    <source>
        <dbReference type="SAM" id="MobiDB-lite"/>
    </source>
</evidence>
<feature type="region of interest" description="Disordered" evidence="2">
    <location>
        <begin position="96"/>
        <end position="117"/>
    </location>
</feature>
<dbReference type="OrthoDB" id="1183224at2759"/>
<dbReference type="AlphaFoldDB" id="A0A139IGF9"/>
<comment type="caution">
    <text evidence="3">The sequence shown here is derived from an EMBL/GenBank/DDBJ whole genome shotgun (WGS) entry which is preliminary data.</text>
</comment>
<proteinExistence type="inferred from homology"/>
<sequence length="260" mass="29300">MPVMRRVKYVSLLPRLGSADAFPRSDLFFLSLPWPHPSPSQSCLPRRSSLDSQRSSASTKLHSEVQPLSTLDFLRLSRTAIDDTINQHLNALATPASTSFDPATTAERQPTPIGRRQLPQQGCQTFRDKILFPSWQARSDVLNYCAGVATSPDPDDPDHVLRESEDARARERLVDERLDPYSASYFPRHTRTGSLAGLIRNERMVENIIRARTWTLMGERCENETQNSDQALNEWRRRNDTTAEVTPVQAATTAGLGQNR</sequence>